<feature type="region of interest" description="Disordered" evidence="1">
    <location>
        <begin position="212"/>
        <end position="248"/>
    </location>
</feature>
<feature type="region of interest" description="Disordered" evidence="1">
    <location>
        <begin position="103"/>
        <end position="122"/>
    </location>
</feature>
<dbReference type="AlphaFoldDB" id="A0A6J2TYB4"/>
<proteinExistence type="predicted"/>
<sequence length="552" mass="62010">MCQQAHCAITIPTRIAALVVILNIANIALPTVDSQQSVAQMEAMVEKTRLQPNYINGVLSLKGSLLSGFVGKNAPGLYENSNQQQTSNKESFVCNNANPLQATSEVRQRSDSSESMAPGTNFNPLRKAMARLASLNYAQQPELMSQETQQVDPQQTPFEQKLQQMQQEVAPPSQAVPQQQQQSEPGLSRQYGSPLAMQTDRQANRYTQEFPPHFLFQPPFVPLGLFSKQDSQQQQQHQPRSQEQPTQEQLQLLKQLKDYFGQTQLPLFATNQQLEQQPQSQPQPQPQPQPQQQPQPQPQLPQDEGSLPPAALDVVQLAQTESPDDDDTDNGQCPAGSEDDESSTTIAPTTAPKLPSTSAPTRSSSTTRKTTKKPKEKSTTSRTTETDDEVVTPRVDVDNKASTTEKPRTKPTKSTTKKLPCCTKPAKRESSKGKANNDKPNVIHFSLSVGKEQSVPQSQAQPEQKVHGKTTFRHSRHASQPELRVCAIRTLLRYRNILGDLKDRRQQRYQRRKRRRRGKRTEKSPDTDQKKRHAFDRKQLLLAEAKIWPIKF</sequence>
<dbReference type="OrthoDB" id="7870487at2759"/>
<dbReference type="GeneID" id="115628259"/>
<feature type="compositionally biased region" description="Low complexity" evidence="1">
    <location>
        <begin position="355"/>
        <end position="368"/>
    </location>
</feature>
<feature type="compositionally biased region" description="Pro residues" evidence="1">
    <location>
        <begin position="281"/>
        <end position="299"/>
    </location>
</feature>
<protein>
    <submittedName>
        <fullName evidence="3">Mediator of RNA polymerase II transcription subunit 15</fullName>
    </submittedName>
</protein>
<feature type="compositionally biased region" description="Polar residues" evidence="1">
    <location>
        <begin position="113"/>
        <end position="122"/>
    </location>
</feature>
<evidence type="ECO:0000313" key="2">
    <source>
        <dbReference type="Proteomes" id="UP000504634"/>
    </source>
</evidence>
<feature type="compositionally biased region" description="Low complexity" evidence="1">
    <location>
        <begin position="229"/>
        <end position="248"/>
    </location>
</feature>
<feature type="compositionally biased region" description="Basic and acidic residues" evidence="1">
    <location>
        <begin position="395"/>
        <end position="408"/>
    </location>
</feature>
<evidence type="ECO:0000313" key="3">
    <source>
        <dbReference type="RefSeq" id="XP_030380138.1"/>
    </source>
</evidence>
<feature type="compositionally biased region" description="Low complexity" evidence="1">
    <location>
        <begin position="166"/>
        <end position="185"/>
    </location>
</feature>
<evidence type="ECO:0000256" key="1">
    <source>
        <dbReference type="SAM" id="MobiDB-lite"/>
    </source>
</evidence>
<feature type="compositionally biased region" description="Low complexity" evidence="1">
    <location>
        <begin position="412"/>
        <end position="424"/>
    </location>
</feature>
<gene>
    <name evidence="3" type="primary">LOC115628259</name>
</gene>
<feature type="compositionally biased region" description="Basic residues" evidence="1">
    <location>
        <begin position="467"/>
        <end position="477"/>
    </location>
</feature>
<keyword evidence="2" id="KW-1185">Reference proteome</keyword>
<name>A0A6J2TYB4_DROLE</name>
<dbReference type="Proteomes" id="UP000504634">
    <property type="component" value="Unplaced"/>
</dbReference>
<feature type="compositionally biased region" description="Basic and acidic residues" evidence="1">
    <location>
        <begin position="426"/>
        <end position="437"/>
    </location>
</feature>
<feature type="compositionally biased region" description="Basic residues" evidence="1">
    <location>
        <begin position="507"/>
        <end position="520"/>
    </location>
</feature>
<reference evidence="3" key="1">
    <citation type="submission" date="2025-08" db="UniProtKB">
        <authorList>
            <consortium name="RefSeq"/>
        </authorList>
    </citation>
    <scope>IDENTIFICATION</scope>
    <source>
        <strain evidence="3">11010-0011.00</strain>
        <tissue evidence="3">Whole body</tissue>
    </source>
</reference>
<organism evidence="2 3">
    <name type="scientific">Drosophila lebanonensis</name>
    <name type="common">Fruit fly</name>
    <name type="synonym">Scaptodrosophila lebanonensis</name>
    <dbReference type="NCBI Taxonomy" id="7225"/>
    <lineage>
        <taxon>Eukaryota</taxon>
        <taxon>Metazoa</taxon>
        <taxon>Ecdysozoa</taxon>
        <taxon>Arthropoda</taxon>
        <taxon>Hexapoda</taxon>
        <taxon>Insecta</taxon>
        <taxon>Pterygota</taxon>
        <taxon>Neoptera</taxon>
        <taxon>Endopterygota</taxon>
        <taxon>Diptera</taxon>
        <taxon>Brachycera</taxon>
        <taxon>Muscomorpha</taxon>
        <taxon>Ephydroidea</taxon>
        <taxon>Drosophilidae</taxon>
        <taxon>Scaptodrosophila</taxon>
    </lineage>
</organism>
<feature type="region of interest" description="Disordered" evidence="1">
    <location>
        <begin position="161"/>
        <end position="192"/>
    </location>
</feature>
<feature type="region of interest" description="Disordered" evidence="1">
    <location>
        <begin position="273"/>
        <end position="478"/>
    </location>
</feature>
<dbReference type="RefSeq" id="XP_030380138.1">
    <property type="nucleotide sequence ID" value="XM_030524278.1"/>
</dbReference>
<feature type="region of interest" description="Disordered" evidence="1">
    <location>
        <begin position="503"/>
        <end position="535"/>
    </location>
</feature>
<accession>A0A6J2TYB4</accession>